<dbReference type="Proteomes" id="UP000015354">
    <property type="component" value="Unassembled WGS sequence"/>
</dbReference>
<dbReference type="EMBL" id="ATMH01004605">
    <property type="protein sequence ID" value="EPY29340.1"/>
    <property type="molecule type" value="Genomic_DNA"/>
</dbReference>
<accession>S9W085</accession>
<dbReference type="OrthoDB" id="278006at2759"/>
<organism evidence="2 3">
    <name type="scientific">Strigomonas culicis</name>
    <dbReference type="NCBI Taxonomy" id="28005"/>
    <lineage>
        <taxon>Eukaryota</taxon>
        <taxon>Discoba</taxon>
        <taxon>Euglenozoa</taxon>
        <taxon>Kinetoplastea</taxon>
        <taxon>Metakinetoplastina</taxon>
        <taxon>Trypanosomatida</taxon>
        <taxon>Trypanosomatidae</taxon>
        <taxon>Strigomonadinae</taxon>
        <taxon>Strigomonas</taxon>
    </lineage>
</organism>
<protein>
    <submittedName>
        <fullName evidence="2">Uncharacterized protein</fullName>
    </submittedName>
</protein>
<evidence type="ECO:0000256" key="1">
    <source>
        <dbReference type="SAM" id="MobiDB-lite"/>
    </source>
</evidence>
<evidence type="ECO:0000313" key="3">
    <source>
        <dbReference type="Proteomes" id="UP000015354"/>
    </source>
</evidence>
<feature type="region of interest" description="Disordered" evidence="1">
    <location>
        <begin position="1"/>
        <end position="45"/>
    </location>
</feature>
<evidence type="ECO:0000313" key="2">
    <source>
        <dbReference type="EMBL" id="EPY29340.1"/>
    </source>
</evidence>
<proteinExistence type="predicted"/>
<comment type="caution">
    <text evidence="2">The sequence shown here is derived from an EMBL/GenBank/DDBJ whole genome shotgun (WGS) entry which is preliminary data.</text>
</comment>
<keyword evidence="3" id="KW-1185">Reference proteome</keyword>
<feature type="compositionally biased region" description="Low complexity" evidence="1">
    <location>
        <begin position="11"/>
        <end position="25"/>
    </location>
</feature>
<sequence length="328" mass="37919">MDPLQAVMKHGGQQPADPEGPPAGDDAGEMDPVASARNRRHNRRKRTMDAILGDVLHDALKLRDMGQRPTADFVYKKTQERAYEEEYGHKPPSATDHAMKYIPFPPDLHLHRLIPLHPLEDEGDGGRDTRHGLHRCHVLPDDPWPERAITTANPVWTKRMHAADQERRKGKGYTEHEDRLYNPRAGCDPSSELLDAMDELAYWEEHLLTFLREAPLPLRRTLPYLHEYYRFAVHRTVRAEKRYMRCRDAVVVARKASTDLFRRSELPVERVRSFYGEAHRSLASPNYDPLRMKKSALAPLMKMTVEEFGQWKADRKAEREALLAELTV</sequence>
<gene>
    <name evidence="2" type="ORF">STCU_04605</name>
</gene>
<dbReference type="AlphaFoldDB" id="S9W085"/>
<reference evidence="2 3" key="1">
    <citation type="journal article" date="2013" name="PLoS ONE">
        <title>Predicting the Proteins of Angomonas deanei, Strigomonas culicis and Their Respective Endosymbionts Reveals New Aspects of the Trypanosomatidae Family.</title>
        <authorList>
            <person name="Motta M.C."/>
            <person name="Martins A.C."/>
            <person name="de Souza S.S."/>
            <person name="Catta-Preta C.M."/>
            <person name="Silva R."/>
            <person name="Klein C.C."/>
            <person name="de Almeida L.G."/>
            <person name="de Lima Cunha O."/>
            <person name="Ciapina L.P."/>
            <person name="Brocchi M."/>
            <person name="Colabardini A.C."/>
            <person name="de Araujo Lima B."/>
            <person name="Machado C.R."/>
            <person name="de Almeida Soares C.M."/>
            <person name="Probst C.M."/>
            <person name="de Menezes C.B."/>
            <person name="Thompson C.E."/>
            <person name="Bartholomeu D.C."/>
            <person name="Gradia D.F."/>
            <person name="Pavoni D.P."/>
            <person name="Grisard E.C."/>
            <person name="Fantinatti-Garboggini F."/>
            <person name="Marchini F.K."/>
            <person name="Rodrigues-Luiz G.F."/>
            <person name="Wagner G."/>
            <person name="Goldman G.H."/>
            <person name="Fietto J.L."/>
            <person name="Elias M.C."/>
            <person name="Goldman M.H."/>
            <person name="Sagot M.F."/>
            <person name="Pereira M."/>
            <person name="Stoco P.H."/>
            <person name="de Mendonca-Neto R.P."/>
            <person name="Teixeira S.M."/>
            <person name="Maciel T.E."/>
            <person name="de Oliveira Mendes T.A."/>
            <person name="Urmenyi T.P."/>
            <person name="de Souza W."/>
            <person name="Schenkman S."/>
            <person name="de Vasconcelos A.T."/>
        </authorList>
    </citation>
    <scope>NUCLEOTIDE SEQUENCE [LARGE SCALE GENOMIC DNA]</scope>
</reference>
<name>S9W085_9TRYP</name>